<reference evidence="1" key="2">
    <citation type="submission" date="2023-05" db="EMBL/GenBank/DDBJ databases">
        <authorList>
            <person name="Fouks B."/>
        </authorList>
    </citation>
    <scope>NUCLEOTIDE SEQUENCE</scope>
    <source>
        <strain evidence="1">Stay&amp;Tobe</strain>
        <tissue evidence="1">Testes</tissue>
    </source>
</reference>
<protein>
    <submittedName>
        <fullName evidence="1">Uncharacterized protein</fullName>
    </submittedName>
</protein>
<reference evidence="1" key="1">
    <citation type="journal article" date="2023" name="IScience">
        <title>Live-bearing cockroach genome reveals convergent evolutionary mechanisms linked to viviparity in insects and beyond.</title>
        <authorList>
            <person name="Fouks B."/>
            <person name="Harrison M.C."/>
            <person name="Mikhailova A.A."/>
            <person name="Marchal E."/>
            <person name="English S."/>
            <person name="Carruthers M."/>
            <person name="Jennings E.C."/>
            <person name="Chiamaka E.L."/>
            <person name="Frigard R.A."/>
            <person name="Pippel M."/>
            <person name="Attardo G.M."/>
            <person name="Benoit J.B."/>
            <person name="Bornberg-Bauer E."/>
            <person name="Tobe S.S."/>
        </authorList>
    </citation>
    <scope>NUCLEOTIDE SEQUENCE</scope>
    <source>
        <strain evidence="1">Stay&amp;Tobe</strain>
    </source>
</reference>
<dbReference type="EMBL" id="JASPKZ010001214">
    <property type="protein sequence ID" value="KAJ9598497.1"/>
    <property type="molecule type" value="Genomic_DNA"/>
</dbReference>
<dbReference type="Proteomes" id="UP001233999">
    <property type="component" value="Unassembled WGS sequence"/>
</dbReference>
<evidence type="ECO:0000313" key="2">
    <source>
        <dbReference type="Proteomes" id="UP001233999"/>
    </source>
</evidence>
<gene>
    <name evidence="1" type="ORF">L9F63_010817</name>
</gene>
<keyword evidence="2" id="KW-1185">Reference proteome</keyword>
<feature type="non-terminal residue" evidence="1">
    <location>
        <position position="1"/>
    </location>
</feature>
<accession>A0AAD8EQX3</accession>
<name>A0AAD8EQX3_DIPPU</name>
<organism evidence="1 2">
    <name type="scientific">Diploptera punctata</name>
    <name type="common">Pacific beetle cockroach</name>
    <dbReference type="NCBI Taxonomy" id="6984"/>
    <lineage>
        <taxon>Eukaryota</taxon>
        <taxon>Metazoa</taxon>
        <taxon>Ecdysozoa</taxon>
        <taxon>Arthropoda</taxon>
        <taxon>Hexapoda</taxon>
        <taxon>Insecta</taxon>
        <taxon>Pterygota</taxon>
        <taxon>Neoptera</taxon>
        <taxon>Polyneoptera</taxon>
        <taxon>Dictyoptera</taxon>
        <taxon>Blattodea</taxon>
        <taxon>Blaberoidea</taxon>
        <taxon>Blaberidae</taxon>
        <taxon>Diplopterinae</taxon>
        <taxon>Diploptera</taxon>
    </lineage>
</organism>
<evidence type="ECO:0000313" key="1">
    <source>
        <dbReference type="EMBL" id="KAJ9598497.1"/>
    </source>
</evidence>
<feature type="non-terminal residue" evidence="1">
    <location>
        <position position="69"/>
    </location>
</feature>
<dbReference type="AlphaFoldDB" id="A0AAD8EQX3"/>
<comment type="caution">
    <text evidence="1">The sequence shown here is derived from an EMBL/GenBank/DDBJ whole genome shotgun (WGS) entry which is preliminary data.</text>
</comment>
<proteinExistence type="predicted"/>
<sequence length="69" mass="8328">LFEHVQWAITDFLNGCMNKIVSPKKKNIENNLAFWGMQDHASFPIRHLSRLKLYNEVKRRVKNHIFRTF</sequence>